<dbReference type="EMBL" id="MIGX01000073">
    <property type="protein sequence ID" value="PPT89182.1"/>
    <property type="molecule type" value="Genomic_DNA"/>
</dbReference>
<feature type="region of interest" description="Disordered" evidence="1">
    <location>
        <begin position="81"/>
        <end position="125"/>
    </location>
</feature>
<evidence type="ECO:0000256" key="1">
    <source>
        <dbReference type="SAM" id="MobiDB-lite"/>
    </source>
</evidence>
<name>A0A2S6ZD01_9XANT</name>
<dbReference type="OrthoDB" id="6025249at2"/>
<feature type="chain" id="PRO_5015684799" evidence="2">
    <location>
        <begin position="32"/>
        <end position="125"/>
    </location>
</feature>
<dbReference type="Proteomes" id="UP000239898">
    <property type="component" value="Unassembled WGS sequence"/>
</dbReference>
<organism evidence="3 4">
    <name type="scientific">Xanthomonas theicola</name>
    <dbReference type="NCBI Taxonomy" id="56464"/>
    <lineage>
        <taxon>Bacteria</taxon>
        <taxon>Pseudomonadati</taxon>
        <taxon>Pseudomonadota</taxon>
        <taxon>Gammaproteobacteria</taxon>
        <taxon>Lysobacterales</taxon>
        <taxon>Lysobacteraceae</taxon>
        <taxon>Xanthomonas</taxon>
    </lineage>
</organism>
<evidence type="ECO:0000313" key="3">
    <source>
        <dbReference type="EMBL" id="PPT89182.1"/>
    </source>
</evidence>
<dbReference type="AlphaFoldDB" id="A0A2S6ZD01"/>
<evidence type="ECO:0000313" key="4">
    <source>
        <dbReference type="Proteomes" id="UP000239898"/>
    </source>
</evidence>
<reference evidence="3 4" key="1">
    <citation type="submission" date="2016-08" db="EMBL/GenBank/DDBJ databases">
        <title>Evolution of the type three secretion system and type three effector repertoires in Xanthomonas.</title>
        <authorList>
            <person name="Merda D."/>
            <person name="Briand M."/>
            <person name="Bosis E."/>
            <person name="Rousseau C."/>
            <person name="Portier P."/>
            <person name="Jacques M.-A."/>
            <person name="Fischer-Le Saux M."/>
        </authorList>
    </citation>
    <scope>NUCLEOTIDE SEQUENCE [LARGE SCALE GENOMIC DNA]</scope>
    <source>
        <strain evidence="3 4">CFBP 4691</strain>
    </source>
</reference>
<keyword evidence="2" id="KW-0732">Signal</keyword>
<comment type="caution">
    <text evidence="3">The sequence shown here is derived from an EMBL/GenBank/DDBJ whole genome shotgun (WGS) entry which is preliminary data.</text>
</comment>
<evidence type="ECO:0000256" key="2">
    <source>
        <dbReference type="SAM" id="SignalP"/>
    </source>
</evidence>
<keyword evidence="4" id="KW-1185">Reference proteome</keyword>
<sequence length="125" mass="12701">MSRAGAALAWPAWLAWLAWLALAAHASGAAAAPPAATAPCVQVQAGTQVAGQLHCLNQALRTAAAGARTGGVPPLAAAATALDPLQRGQPTPAALRQRYGSTYGHSLPPQRPRPDYLPAPFAPAR</sequence>
<gene>
    <name evidence="3" type="ORF">XthCFBP4691_13965</name>
</gene>
<protein>
    <submittedName>
        <fullName evidence="3">Uncharacterized protein</fullName>
    </submittedName>
</protein>
<dbReference type="RefSeq" id="WP_128420970.1">
    <property type="nucleotide sequence ID" value="NZ_CP049017.1"/>
</dbReference>
<feature type="signal peptide" evidence="2">
    <location>
        <begin position="1"/>
        <end position="31"/>
    </location>
</feature>
<accession>A0A2S6ZD01</accession>
<proteinExistence type="predicted"/>
<feature type="compositionally biased region" description="Pro residues" evidence="1">
    <location>
        <begin position="109"/>
        <end position="125"/>
    </location>
</feature>